<dbReference type="InterPro" id="IPR011050">
    <property type="entry name" value="Pectin_lyase_fold/virulence"/>
</dbReference>
<dbReference type="InterPro" id="IPR039448">
    <property type="entry name" value="Beta_helix"/>
</dbReference>
<dbReference type="GO" id="GO:0006511">
    <property type="term" value="P:ubiquitin-dependent protein catabolic process"/>
    <property type="evidence" value="ECO:0007669"/>
    <property type="project" value="TreeGrafter"/>
</dbReference>
<dbReference type="SUPFAM" id="SSF51126">
    <property type="entry name" value="Pectin lyase-like"/>
    <property type="match status" value="2"/>
</dbReference>
<feature type="signal peptide" evidence="2">
    <location>
        <begin position="1"/>
        <end position="21"/>
    </location>
</feature>
<dbReference type="InterPro" id="IPR006626">
    <property type="entry name" value="PbH1"/>
</dbReference>
<dbReference type="AlphaFoldDB" id="A0A0S8FVX4"/>
<dbReference type="InterPro" id="IPR051550">
    <property type="entry name" value="SCF-Subunits/Alg-Epimerases"/>
</dbReference>
<accession>A0A0S8FVX4</accession>
<evidence type="ECO:0000313" key="4">
    <source>
        <dbReference type="EMBL" id="KPK64702.1"/>
    </source>
</evidence>
<dbReference type="InterPro" id="IPR012334">
    <property type="entry name" value="Pectin_lyas_fold"/>
</dbReference>
<dbReference type="STRING" id="1703779.AMJ83_00450"/>
<reference evidence="4 5" key="1">
    <citation type="journal article" date="2015" name="Microbiome">
        <title>Genomic resolution of linkages in carbon, nitrogen, and sulfur cycling among widespread estuary sediment bacteria.</title>
        <authorList>
            <person name="Baker B.J."/>
            <person name="Lazar C.S."/>
            <person name="Teske A.P."/>
            <person name="Dick G.J."/>
        </authorList>
    </citation>
    <scope>NUCLEOTIDE SEQUENCE [LARGE SCALE GENOMIC DNA]</scope>
    <source>
        <strain evidence="4">SM23_42</strain>
    </source>
</reference>
<evidence type="ECO:0000259" key="3">
    <source>
        <dbReference type="Pfam" id="PF13229"/>
    </source>
</evidence>
<keyword evidence="2" id="KW-0732">Signal</keyword>
<dbReference type="PANTHER" id="PTHR22990">
    <property type="entry name" value="F-BOX ONLY PROTEIN"/>
    <property type="match status" value="1"/>
</dbReference>
<dbReference type="Proteomes" id="UP000051373">
    <property type="component" value="Unassembled WGS sequence"/>
</dbReference>
<protein>
    <recommendedName>
        <fullName evidence="3">Right handed beta helix domain-containing protein</fullName>
    </recommendedName>
</protein>
<dbReference type="PANTHER" id="PTHR22990:SF15">
    <property type="entry name" value="F-BOX ONLY PROTEIN 10"/>
    <property type="match status" value="1"/>
</dbReference>
<feature type="chain" id="PRO_5006646490" description="Right handed beta helix domain-containing protein" evidence="2">
    <location>
        <begin position="22"/>
        <end position="424"/>
    </location>
</feature>
<evidence type="ECO:0000256" key="2">
    <source>
        <dbReference type="SAM" id="SignalP"/>
    </source>
</evidence>
<dbReference type="Gene3D" id="2.160.20.10">
    <property type="entry name" value="Single-stranded right-handed beta-helix, Pectin lyase-like"/>
    <property type="match status" value="1"/>
</dbReference>
<sequence>MKYTGIIGTAAVALLLSTANATVWYIHPDSAMNCIQDCLDSCSTGDTVLVGAGTYYENINWPSTQGIRLISDLGPEVTIIDGNDTARVITITSVVDSTTIITGFTIQYGRLKGEAGAGIFCEASSPTISNNVIRENVCTWGGNGGGIFCGGNSTAIIRDNVIRRNLVEFGGGGGIACFGSSPIITGNTITENESFGGGGILCDASSPSITNNTITLNEAHWFGLGGNGGGIACGNNSAPNIVHCTITMNPAEGYGGGIYCESNSSPTIDSCTISNNDHDGVGSWGGCNFVISYCNITDNVGEAVHLWDPGDTVIAENNWWGDATGPYHPSLNPGGLGDTVSDYVDFDPWLAWPVGVEEQPNVTPVERHKDITATIFRGPLRLPEGKKCKVFDITGRVVEPDKITRGIYFVEMDNKTVQKVVKVK</sequence>
<keyword evidence="1" id="KW-0677">Repeat</keyword>
<comment type="caution">
    <text evidence="4">The sequence shown here is derived from an EMBL/GenBank/DDBJ whole genome shotgun (WGS) entry which is preliminary data.</text>
</comment>
<name>A0A0S8FVX4_UNCW3</name>
<feature type="domain" description="Right handed beta helix" evidence="3">
    <location>
        <begin position="146"/>
        <end position="318"/>
    </location>
</feature>
<evidence type="ECO:0000256" key="1">
    <source>
        <dbReference type="ARBA" id="ARBA00022737"/>
    </source>
</evidence>
<proteinExistence type="predicted"/>
<organism evidence="4 5">
    <name type="scientific">candidate division WOR_3 bacterium SM23_42</name>
    <dbReference type="NCBI Taxonomy" id="1703779"/>
    <lineage>
        <taxon>Bacteria</taxon>
        <taxon>Bacteria division WOR-3</taxon>
    </lineage>
</organism>
<dbReference type="SMART" id="SM00710">
    <property type="entry name" value="PbH1"/>
    <property type="match status" value="5"/>
</dbReference>
<dbReference type="Pfam" id="PF13229">
    <property type="entry name" value="Beta_helix"/>
    <property type="match status" value="1"/>
</dbReference>
<evidence type="ECO:0000313" key="5">
    <source>
        <dbReference type="Proteomes" id="UP000051373"/>
    </source>
</evidence>
<gene>
    <name evidence="4" type="ORF">AMJ83_00450</name>
</gene>
<dbReference type="EMBL" id="LJUJ01000001">
    <property type="protein sequence ID" value="KPK64702.1"/>
    <property type="molecule type" value="Genomic_DNA"/>
</dbReference>